<keyword evidence="1" id="KW-1133">Transmembrane helix</keyword>
<keyword evidence="4" id="KW-1185">Reference proteome</keyword>
<dbReference type="EMBL" id="SHNN01000002">
    <property type="protein sequence ID" value="MCX2981195.1"/>
    <property type="molecule type" value="Genomic_DNA"/>
</dbReference>
<reference evidence="3" key="1">
    <citation type="submission" date="2019-02" db="EMBL/GenBank/DDBJ databases">
        <authorList>
            <person name="Li S.-H."/>
        </authorList>
    </citation>
    <scope>NUCLEOTIDE SEQUENCE</scope>
    <source>
        <strain evidence="3">IMCC14734</strain>
    </source>
</reference>
<keyword evidence="1" id="KW-0812">Transmembrane</keyword>
<sequence>MMWQIFVDSLATNEPFINAVVGLLSLTALAWGLLKLIYSSPVAPVRADGEVGRSPSVQWFQNLLAPVLNLGIEHYVQVEDRIAARTVNIGAVAVMFISISMTVFGFSNSALFPFVFAHLPAFLMCLLTLYLQAKGKLQIARWIFLGLIMLDWISSHIVVGPWRGNEYVMPAILMLPVVVFKASEIRQRNIALILICTLALTTVLLRHFLDIAPLDIPEGFHVVGYHMVLIVVTISVFLVVNYYVNFSVASFSELELEKLRTDELVQSIFPDSVMKRMTEKETSFAHFHEEATVVFITVTGFRDLYQRISAVQLVELLSNIFIRFDELLVKHGVEKINTLGTHYVAATGVFDGNKPDHAALARFTLDALEAVEDFGEKMHHPFTLKAGMSTGQVISGVIGSARPCFDIWGRTVELANSMQDTALDNTIAVNEAAYWRLREEFDFAEIPGDVDGHLLLKPSIPDTGTI</sequence>
<dbReference type="SUPFAM" id="SSF55073">
    <property type="entry name" value="Nucleotide cyclase"/>
    <property type="match status" value="1"/>
</dbReference>
<dbReference type="Gene3D" id="3.30.70.1230">
    <property type="entry name" value="Nucleotide cyclase"/>
    <property type="match status" value="1"/>
</dbReference>
<feature type="transmembrane region" description="Helical" evidence="1">
    <location>
        <begin position="16"/>
        <end position="38"/>
    </location>
</feature>
<evidence type="ECO:0000259" key="2">
    <source>
        <dbReference type="PROSITE" id="PS50125"/>
    </source>
</evidence>
<name>A0ABT3TG64_9GAMM</name>
<proteinExistence type="predicted"/>
<accession>A0ABT3TG64</accession>
<dbReference type="PROSITE" id="PS50125">
    <property type="entry name" value="GUANYLATE_CYCLASE_2"/>
    <property type="match status" value="1"/>
</dbReference>
<comment type="caution">
    <text evidence="3">The sequence shown here is derived from an EMBL/GenBank/DDBJ whole genome shotgun (WGS) entry which is preliminary data.</text>
</comment>
<organism evidence="3 4">
    <name type="scientific">Candidatus Litorirhabdus singularis</name>
    <dbReference type="NCBI Taxonomy" id="2518993"/>
    <lineage>
        <taxon>Bacteria</taxon>
        <taxon>Pseudomonadati</taxon>
        <taxon>Pseudomonadota</taxon>
        <taxon>Gammaproteobacteria</taxon>
        <taxon>Cellvibrionales</taxon>
        <taxon>Halieaceae</taxon>
        <taxon>Candidatus Litorirhabdus</taxon>
    </lineage>
</organism>
<dbReference type="PANTHER" id="PTHR45655:SF13">
    <property type="entry name" value="SOLUBLE GUANYLATE CYCLASE GCY-32-RELATED"/>
    <property type="match status" value="1"/>
</dbReference>
<dbReference type="CDD" id="cd07302">
    <property type="entry name" value="CHD"/>
    <property type="match status" value="1"/>
</dbReference>
<evidence type="ECO:0000256" key="1">
    <source>
        <dbReference type="SAM" id="Phobius"/>
    </source>
</evidence>
<feature type="domain" description="Guanylate cyclase" evidence="2">
    <location>
        <begin position="292"/>
        <end position="419"/>
    </location>
</feature>
<dbReference type="PANTHER" id="PTHR45655">
    <property type="entry name" value="GUANYLATE CYCLASE SOLUBLE SUBUNIT BETA-2"/>
    <property type="match status" value="1"/>
</dbReference>
<evidence type="ECO:0000313" key="4">
    <source>
        <dbReference type="Proteomes" id="UP001143362"/>
    </source>
</evidence>
<feature type="transmembrane region" description="Helical" evidence="1">
    <location>
        <begin position="142"/>
        <end position="161"/>
    </location>
</feature>
<gene>
    <name evidence="3" type="ORF">EYC98_10010</name>
</gene>
<feature type="transmembrane region" description="Helical" evidence="1">
    <location>
        <begin position="82"/>
        <end position="104"/>
    </location>
</feature>
<feature type="transmembrane region" description="Helical" evidence="1">
    <location>
        <begin position="190"/>
        <end position="209"/>
    </location>
</feature>
<feature type="transmembrane region" description="Helical" evidence="1">
    <location>
        <begin position="110"/>
        <end position="130"/>
    </location>
</feature>
<dbReference type="Pfam" id="PF00211">
    <property type="entry name" value="Guanylate_cyc"/>
    <property type="match status" value="1"/>
</dbReference>
<dbReference type="RefSeq" id="WP_279245202.1">
    <property type="nucleotide sequence ID" value="NZ_SHNN01000002.1"/>
</dbReference>
<dbReference type="InterPro" id="IPR029787">
    <property type="entry name" value="Nucleotide_cyclase"/>
</dbReference>
<evidence type="ECO:0000313" key="3">
    <source>
        <dbReference type="EMBL" id="MCX2981195.1"/>
    </source>
</evidence>
<dbReference type="SMART" id="SM00044">
    <property type="entry name" value="CYCc"/>
    <property type="match status" value="1"/>
</dbReference>
<protein>
    <recommendedName>
        <fullName evidence="2">Guanylate cyclase domain-containing protein</fullName>
    </recommendedName>
</protein>
<dbReference type="InterPro" id="IPR001054">
    <property type="entry name" value="A/G_cyclase"/>
</dbReference>
<keyword evidence="1" id="KW-0472">Membrane</keyword>
<dbReference type="Proteomes" id="UP001143362">
    <property type="component" value="Unassembled WGS sequence"/>
</dbReference>
<feature type="transmembrane region" description="Helical" evidence="1">
    <location>
        <begin position="224"/>
        <end position="244"/>
    </location>
</feature>